<sequence length="271" mass="31057">MKTAFLINKMLTTLLVSHEISLHHKSAFIIRYICDMLFNLILPSQIKTFHFIDGKKFKYFGIHKNLLLDHIYNHLKYYSKYYSGAEVVVDAGASFGTFSAMVHYLNPNCDIYSVEMDKTSFNLLEGNCTGIKKIHLFHNAVGDKNAQIGYYFNNLYPEGSQVGGRKEGQYKKVSQVTLDRLVELNHIRKISLLKIDTEGYEVHVLKGAHRTLSISDCVIIETDIFLPNLIRVLRVMAKHGFFLVYFGVVNYDQDRIGSLDLIFKKKTNAVS</sequence>
<proteinExistence type="predicted"/>
<accession>A0A1F4ZB38</accession>
<dbReference type="Pfam" id="PF05050">
    <property type="entry name" value="Methyltransf_21"/>
    <property type="match status" value="1"/>
</dbReference>
<name>A0A1F4ZB38_9BACT</name>
<dbReference type="AlphaFoldDB" id="A0A1F4ZB38"/>
<dbReference type="InterPro" id="IPR006342">
    <property type="entry name" value="FkbM_mtfrase"/>
</dbReference>
<dbReference type="Proteomes" id="UP000177080">
    <property type="component" value="Unassembled WGS sequence"/>
</dbReference>
<reference evidence="2 3" key="1">
    <citation type="journal article" date="2016" name="Nat. Commun.">
        <title>Thousands of microbial genomes shed light on interconnected biogeochemical processes in an aquifer system.</title>
        <authorList>
            <person name="Anantharaman K."/>
            <person name="Brown C.T."/>
            <person name="Hug L.A."/>
            <person name="Sharon I."/>
            <person name="Castelle C.J."/>
            <person name="Probst A.J."/>
            <person name="Thomas B.C."/>
            <person name="Singh A."/>
            <person name="Wilkins M.J."/>
            <person name="Karaoz U."/>
            <person name="Brodie E.L."/>
            <person name="Williams K.H."/>
            <person name="Hubbard S.S."/>
            <person name="Banfield J.F."/>
        </authorList>
    </citation>
    <scope>NUCLEOTIDE SEQUENCE [LARGE SCALE GENOMIC DNA]</scope>
</reference>
<dbReference type="NCBIfam" id="TIGR01444">
    <property type="entry name" value="fkbM_fam"/>
    <property type="match status" value="1"/>
</dbReference>
<evidence type="ECO:0000313" key="2">
    <source>
        <dbReference type="EMBL" id="OGD03452.1"/>
    </source>
</evidence>
<dbReference type="STRING" id="1797259.A2989_02380"/>
<evidence type="ECO:0000313" key="3">
    <source>
        <dbReference type="Proteomes" id="UP000177080"/>
    </source>
</evidence>
<dbReference type="EMBL" id="MEXN01000006">
    <property type="protein sequence ID" value="OGD03452.1"/>
    <property type="molecule type" value="Genomic_DNA"/>
</dbReference>
<comment type="caution">
    <text evidence="2">The sequence shown here is derived from an EMBL/GenBank/DDBJ whole genome shotgun (WGS) entry which is preliminary data.</text>
</comment>
<dbReference type="SUPFAM" id="SSF53335">
    <property type="entry name" value="S-adenosyl-L-methionine-dependent methyltransferases"/>
    <property type="match status" value="1"/>
</dbReference>
<dbReference type="InterPro" id="IPR053188">
    <property type="entry name" value="FkbM_Methyltransferase"/>
</dbReference>
<evidence type="ECO:0000259" key="1">
    <source>
        <dbReference type="Pfam" id="PF05050"/>
    </source>
</evidence>
<dbReference type="Gene3D" id="3.40.50.150">
    <property type="entry name" value="Vaccinia Virus protein VP39"/>
    <property type="match status" value="1"/>
</dbReference>
<dbReference type="PANTHER" id="PTHR36973">
    <property type="entry name" value="SLL1456 PROTEIN-RELATED"/>
    <property type="match status" value="1"/>
</dbReference>
<feature type="domain" description="Methyltransferase FkbM" evidence="1">
    <location>
        <begin position="90"/>
        <end position="241"/>
    </location>
</feature>
<gene>
    <name evidence="2" type="ORF">A2989_02380</name>
</gene>
<dbReference type="InterPro" id="IPR029063">
    <property type="entry name" value="SAM-dependent_MTases_sf"/>
</dbReference>
<protein>
    <recommendedName>
        <fullName evidence="1">Methyltransferase FkbM domain-containing protein</fullName>
    </recommendedName>
</protein>
<organism evidence="2 3">
    <name type="scientific">Candidatus Amesbacteria bacterium RIFCSPLOWO2_01_FULL_48_25</name>
    <dbReference type="NCBI Taxonomy" id="1797259"/>
    <lineage>
        <taxon>Bacteria</taxon>
        <taxon>Candidatus Amesiibacteriota</taxon>
    </lineage>
</organism>
<dbReference type="PANTHER" id="PTHR36973:SF4">
    <property type="entry name" value="NODULATION PROTEIN"/>
    <property type="match status" value="1"/>
</dbReference>
<dbReference type="GO" id="GO:0008171">
    <property type="term" value="F:O-methyltransferase activity"/>
    <property type="evidence" value="ECO:0007669"/>
    <property type="project" value="TreeGrafter"/>
</dbReference>